<proteinExistence type="predicted"/>
<dbReference type="EMBL" id="JACHMM010000001">
    <property type="protein sequence ID" value="MBB5786104.1"/>
    <property type="molecule type" value="Genomic_DNA"/>
</dbReference>
<dbReference type="InterPro" id="IPR001466">
    <property type="entry name" value="Beta-lactam-related"/>
</dbReference>
<keyword evidence="4" id="KW-1185">Reference proteome</keyword>
<gene>
    <name evidence="3" type="ORF">HD601_000679</name>
</gene>
<dbReference type="PANTHER" id="PTHR43319:SF3">
    <property type="entry name" value="BETA-LACTAMASE-RELATED DOMAIN-CONTAINING PROTEIN"/>
    <property type="match status" value="1"/>
</dbReference>
<name>A0A7W9LJK0_9ACTN</name>
<reference evidence="3 4" key="1">
    <citation type="submission" date="2020-08" db="EMBL/GenBank/DDBJ databases">
        <title>Sequencing the genomes of 1000 actinobacteria strains.</title>
        <authorList>
            <person name="Klenk H.-P."/>
        </authorList>
    </citation>
    <scope>NUCLEOTIDE SEQUENCE [LARGE SCALE GENOMIC DNA]</scope>
    <source>
        <strain evidence="3 4">DSM 102122</strain>
    </source>
</reference>
<dbReference type="RefSeq" id="WP_184819330.1">
    <property type="nucleotide sequence ID" value="NZ_JACHMM010000001.1"/>
</dbReference>
<organism evidence="3 4">
    <name type="scientific">Jiangella mangrovi</name>
    <dbReference type="NCBI Taxonomy" id="1524084"/>
    <lineage>
        <taxon>Bacteria</taxon>
        <taxon>Bacillati</taxon>
        <taxon>Actinomycetota</taxon>
        <taxon>Actinomycetes</taxon>
        <taxon>Jiangellales</taxon>
        <taxon>Jiangellaceae</taxon>
        <taxon>Jiangella</taxon>
    </lineage>
</organism>
<accession>A0A7W9LJK0</accession>
<dbReference type="InterPro" id="IPR012338">
    <property type="entry name" value="Beta-lactam/transpept-like"/>
</dbReference>
<dbReference type="Gene3D" id="3.40.710.10">
    <property type="entry name" value="DD-peptidase/beta-lactamase superfamily"/>
    <property type="match status" value="1"/>
</dbReference>
<dbReference type="Proteomes" id="UP000542813">
    <property type="component" value="Unassembled WGS sequence"/>
</dbReference>
<dbReference type="PANTHER" id="PTHR43319">
    <property type="entry name" value="BETA-LACTAMASE-RELATED"/>
    <property type="match status" value="1"/>
</dbReference>
<evidence type="ECO:0000313" key="3">
    <source>
        <dbReference type="EMBL" id="MBB5786104.1"/>
    </source>
</evidence>
<feature type="domain" description="Beta-lactamase-related" evidence="2">
    <location>
        <begin position="9"/>
        <end position="362"/>
    </location>
</feature>
<evidence type="ECO:0000313" key="4">
    <source>
        <dbReference type="Proteomes" id="UP000542813"/>
    </source>
</evidence>
<dbReference type="SUPFAM" id="SSF56601">
    <property type="entry name" value="beta-lactamase/transpeptidase-like"/>
    <property type="match status" value="1"/>
</dbReference>
<sequence>MTTLQQQVQSAIDELVDDGSEVGLQVAVLHRGELIVDAVAGTRDAARAEPVGPDTLFWSASTVKGIASAVAHALVERGELTYDLRAAEVWPEFARHGKDGVTLRHVLLHTAGVPAPPYDTTLEQLCDWDHMCAVLADAEPWWPAGTRFGYHALTFGFLVGELVRRATGRSITDRLRDAVTEPLGVAADVHFGVPEPLLGRVAHQHRPVAPLPRPKPGSPGDRAMPPGLRMDADAANRRDVLTSDIVSMGTVTARGAATVYGGLLGPVDGVRLVSPERLTALATPAYEGLDEVMNVPTAWAFGFGPHRPPGGAPGRSGSVFGMLGANGSAAYADIDSGVAVAVLRNLFSVDWSAAATVDRLVAEALSR</sequence>
<evidence type="ECO:0000259" key="2">
    <source>
        <dbReference type="Pfam" id="PF00144"/>
    </source>
</evidence>
<feature type="region of interest" description="Disordered" evidence="1">
    <location>
        <begin position="206"/>
        <end position="225"/>
    </location>
</feature>
<comment type="caution">
    <text evidence="3">The sequence shown here is derived from an EMBL/GenBank/DDBJ whole genome shotgun (WGS) entry which is preliminary data.</text>
</comment>
<dbReference type="AlphaFoldDB" id="A0A7W9LJK0"/>
<dbReference type="Pfam" id="PF00144">
    <property type="entry name" value="Beta-lactamase"/>
    <property type="match status" value="1"/>
</dbReference>
<dbReference type="InterPro" id="IPR052907">
    <property type="entry name" value="Beta-lactamase/esterase"/>
</dbReference>
<evidence type="ECO:0000256" key="1">
    <source>
        <dbReference type="SAM" id="MobiDB-lite"/>
    </source>
</evidence>
<protein>
    <submittedName>
        <fullName evidence="3">CubicO group peptidase (Beta-lactamase class C family)</fullName>
    </submittedName>
</protein>